<evidence type="ECO:0000313" key="1">
    <source>
        <dbReference type="EMBL" id="GAJ20707.1"/>
    </source>
</evidence>
<proteinExistence type="predicted"/>
<name>X1VMD1_9ZZZZ</name>
<dbReference type="EMBL" id="BARW01038136">
    <property type="protein sequence ID" value="GAJ20707.1"/>
    <property type="molecule type" value="Genomic_DNA"/>
</dbReference>
<comment type="caution">
    <text evidence="1">The sequence shown here is derived from an EMBL/GenBank/DDBJ whole genome shotgun (WGS) entry which is preliminary data.</text>
</comment>
<organism evidence="1">
    <name type="scientific">marine sediment metagenome</name>
    <dbReference type="NCBI Taxonomy" id="412755"/>
    <lineage>
        <taxon>unclassified sequences</taxon>
        <taxon>metagenomes</taxon>
        <taxon>ecological metagenomes</taxon>
    </lineage>
</organism>
<reference evidence="1" key="1">
    <citation type="journal article" date="2014" name="Front. Microbiol.">
        <title>High frequency of phylogenetically diverse reductive dehalogenase-homologous genes in deep subseafloor sedimentary metagenomes.</title>
        <authorList>
            <person name="Kawai M."/>
            <person name="Futagami T."/>
            <person name="Toyoda A."/>
            <person name="Takaki Y."/>
            <person name="Nishi S."/>
            <person name="Hori S."/>
            <person name="Arai W."/>
            <person name="Tsubouchi T."/>
            <person name="Morono Y."/>
            <person name="Uchiyama I."/>
            <person name="Ito T."/>
            <person name="Fujiyama A."/>
            <person name="Inagaki F."/>
            <person name="Takami H."/>
        </authorList>
    </citation>
    <scope>NUCLEOTIDE SEQUENCE</scope>
    <source>
        <strain evidence="1">Expedition CK06-06</strain>
    </source>
</reference>
<sequence>MTSIFRGRILSLQPLSENFWDGDFSKQHSPLWWEELFNDSGLLEVLECRELADGGVLLEDAVLYDIEKDLDMENAKRYIDQIRYGYEHSPHEAVLMITA</sequence>
<protein>
    <submittedName>
        <fullName evidence="1">Uncharacterized protein</fullName>
    </submittedName>
</protein>
<feature type="non-terminal residue" evidence="1">
    <location>
        <position position="99"/>
    </location>
</feature>
<gene>
    <name evidence="1" type="ORF">S12H4_58637</name>
</gene>
<dbReference type="AlphaFoldDB" id="X1VMD1"/>
<accession>X1VMD1</accession>